<dbReference type="GO" id="GO:0006094">
    <property type="term" value="P:gluconeogenesis"/>
    <property type="evidence" value="ECO:0007669"/>
    <property type="project" value="UniProtKB-KW"/>
</dbReference>
<evidence type="ECO:0000259" key="13">
    <source>
        <dbReference type="Pfam" id="PF03313"/>
    </source>
</evidence>
<dbReference type="RefSeq" id="WP_069974274.1">
    <property type="nucleotide sequence ID" value="NZ_CP017269.1"/>
</dbReference>
<protein>
    <recommendedName>
        <fullName evidence="4">L-serine ammonia-lyase</fullName>
        <ecNumber evidence="4">4.3.1.17</ecNumber>
    </recommendedName>
    <alternativeName>
        <fullName evidence="11">L-serine deaminase</fullName>
    </alternativeName>
</protein>
<keyword evidence="6" id="KW-0004">4Fe-4S</keyword>
<evidence type="ECO:0000256" key="6">
    <source>
        <dbReference type="ARBA" id="ARBA00022485"/>
    </source>
</evidence>
<dbReference type="EC" id="4.3.1.17" evidence="4"/>
<gene>
    <name evidence="15" type="ORF">Gferi_03370</name>
</gene>
<dbReference type="SUPFAM" id="SSF143548">
    <property type="entry name" value="Serine metabolism enzymes domain"/>
    <property type="match status" value="1"/>
</dbReference>
<dbReference type="InterPro" id="IPR005131">
    <property type="entry name" value="Ser_deHydtase_bsu"/>
</dbReference>
<dbReference type="GO" id="GO:0046872">
    <property type="term" value="F:metal ion binding"/>
    <property type="evidence" value="ECO:0007669"/>
    <property type="project" value="UniProtKB-KW"/>
</dbReference>
<dbReference type="GO" id="GO:0051539">
    <property type="term" value="F:4 iron, 4 sulfur cluster binding"/>
    <property type="evidence" value="ECO:0007669"/>
    <property type="project" value="UniProtKB-KW"/>
</dbReference>
<dbReference type="EMBL" id="CP017269">
    <property type="protein sequence ID" value="AOT68698.1"/>
    <property type="molecule type" value="Genomic_DNA"/>
</dbReference>
<evidence type="ECO:0000256" key="3">
    <source>
        <dbReference type="ARBA" id="ARBA00008636"/>
    </source>
</evidence>
<dbReference type="KEGG" id="gfe:Gferi_03370"/>
<feature type="domain" description="Serine dehydratase-like alpha subunit" evidence="13">
    <location>
        <begin position="251"/>
        <end position="510"/>
    </location>
</feature>
<evidence type="ECO:0000259" key="14">
    <source>
        <dbReference type="Pfam" id="PF03315"/>
    </source>
</evidence>
<dbReference type="InterPro" id="IPR051318">
    <property type="entry name" value="Fe-S_L-Ser"/>
</dbReference>
<comment type="pathway">
    <text evidence="2">Carbohydrate biosynthesis; gluconeogenesis.</text>
</comment>
<evidence type="ECO:0000256" key="9">
    <source>
        <dbReference type="ARBA" id="ARBA00023014"/>
    </source>
</evidence>
<evidence type="ECO:0000256" key="4">
    <source>
        <dbReference type="ARBA" id="ARBA00012093"/>
    </source>
</evidence>
<dbReference type="GO" id="GO:0003941">
    <property type="term" value="F:L-serine ammonia-lyase activity"/>
    <property type="evidence" value="ECO:0007669"/>
    <property type="project" value="UniProtKB-EC"/>
</dbReference>
<evidence type="ECO:0000256" key="7">
    <source>
        <dbReference type="ARBA" id="ARBA00022723"/>
    </source>
</evidence>
<keyword evidence="10" id="KW-0456">Lyase</keyword>
<evidence type="ECO:0000256" key="1">
    <source>
        <dbReference type="ARBA" id="ARBA00001966"/>
    </source>
</evidence>
<dbReference type="PANTHER" id="PTHR30182:SF1">
    <property type="entry name" value="L-SERINE DEHYDRATASE 1"/>
    <property type="match status" value="1"/>
</dbReference>
<dbReference type="OrthoDB" id="9805537at2"/>
<dbReference type="Gene3D" id="3.30.1330.90">
    <property type="entry name" value="D-3-phosphoglycerate dehydrogenase, domain 3"/>
    <property type="match status" value="1"/>
</dbReference>
<dbReference type="Pfam" id="PF03313">
    <property type="entry name" value="SDH_alpha"/>
    <property type="match status" value="1"/>
</dbReference>
<keyword evidence="9" id="KW-0411">Iron-sulfur</keyword>
<keyword evidence="8" id="KW-0408">Iron</keyword>
<keyword evidence="16" id="KW-1185">Reference proteome</keyword>
<comment type="similarity">
    <text evidence="3">Belongs to the iron-sulfur dependent L-serine dehydratase family.</text>
</comment>
<evidence type="ECO:0000256" key="8">
    <source>
        <dbReference type="ARBA" id="ARBA00023004"/>
    </source>
</evidence>
<keyword evidence="5" id="KW-0312">Gluconeogenesis</keyword>
<comment type="catalytic activity">
    <reaction evidence="12">
        <text>L-serine = pyruvate + NH4(+)</text>
        <dbReference type="Rhea" id="RHEA:19169"/>
        <dbReference type="ChEBI" id="CHEBI:15361"/>
        <dbReference type="ChEBI" id="CHEBI:28938"/>
        <dbReference type="ChEBI" id="CHEBI:33384"/>
        <dbReference type="EC" id="4.3.1.17"/>
    </reaction>
</comment>
<dbReference type="Pfam" id="PF03315">
    <property type="entry name" value="SDH_beta"/>
    <property type="match status" value="1"/>
</dbReference>
<sequence length="529" mass="56974">MYKKPCSIFNEVFGPVMIGPSSSHTAGPARIGKVANMLLDDEVEEIEIIFDCNGSYAATYKAQGSNYGFIGGVLGIDVSDENIKQSLKTAEEKNVKVTFKIENIEGDIHPNFARMNITGKSGKQISIETASTGGGMFEITKYDTFPLSLKGDCIDILVMAEKMEVLAEIKILLEKSNMDYEIRTEEDENKILIDIKLDREISHEILKQFKGLPGVLLVKYIKPVLPVVKKNLCSVPFMNAEEALEYSKTKSSTLWELACDYEEAISGKGRNEIIEMMIHIVRVMRASALKGIEGNFEKRGFLTSKAGIIDKNMRKENAKMVDMGMLNKVMVWATAVMEYDICRGKIVAAPTGGSCGVIPGAIVAVGDQMELSDEAIAKGLLASGMIGVFIDHQATFAAEVCGCQAENGAASSMAAAGVVQLLGGSVEEGFSSASLALQNILGLICDPVAGVGNIPCVSRNPMAAVNGILSANMVLNGFDPYIPLDETINAMMEVGRLMPREHRCTGLGGLCITKSAGRALEEFNANCSV</sequence>
<dbReference type="InterPro" id="IPR029009">
    <property type="entry name" value="ASB_dom_sf"/>
</dbReference>
<evidence type="ECO:0000256" key="10">
    <source>
        <dbReference type="ARBA" id="ARBA00023239"/>
    </source>
</evidence>
<evidence type="ECO:0000256" key="2">
    <source>
        <dbReference type="ARBA" id="ARBA00004742"/>
    </source>
</evidence>
<accession>A0A1D8GCR2</accession>
<evidence type="ECO:0000256" key="11">
    <source>
        <dbReference type="ARBA" id="ARBA00041766"/>
    </source>
</evidence>
<name>A0A1D8GCR2_9FIRM</name>
<organism evidence="15 16">
    <name type="scientific">Geosporobacter ferrireducens</name>
    <dbReference type="NCBI Taxonomy" id="1424294"/>
    <lineage>
        <taxon>Bacteria</taxon>
        <taxon>Bacillati</taxon>
        <taxon>Bacillota</taxon>
        <taxon>Clostridia</taxon>
        <taxon>Peptostreptococcales</taxon>
        <taxon>Thermotaleaceae</taxon>
        <taxon>Geosporobacter</taxon>
    </lineage>
</organism>
<dbReference type="Proteomes" id="UP000095743">
    <property type="component" value="Chromosome"/>
</dbReference>
<evidence type="ECO:0000256" key="5">
    <source>
        <dbReference type="ARBA" id="ARBA00022432"/>
    </source>
</evidence>
<comment type="cofactor">
    <cofactor evidence="1">
        <name>[4Fe-4S] cluster</name>
        <dbReference type="ChEBI" id="CHEBI:49883"/>
    </cofactor>
</comment>
<evidence type="ECO:0000256" key="12">
    <source>
        <dbReference type="ARBA" id="ARBA00049406"/>
    </source>
</evidence>
<dbReference type="AlphaFoldDB" id="A0A1D8GCR2"/>
<dbReference type="PANTHER" id="PTHR30182">
    <property type="entry name" value="L-SERINE DEHYDRATASE"/>
    <property type="match status" value="1"/>
</dbReference>
<feature type="domain" description="Serine dehydratase beta chain" evidence="14">
    <location>
        <begin position="16"/>
        <end position="98"/>
    </location>
</feature>
<evidence type="ECO:0000313" key="16">
    <source>
        <dbReference type="Proteomes" id="UP000095743"/>
    </source>
</evidence>
<keyword evidence="7" id="KW-0479">Metal-binding</keyword>
<proteinExistence type="inferred from homology"/>
<dbReference type="STRING" id="1424294.Gferi_03370"/>
<dbReference type="InterPro" id="IPR005130">
    <property type="entry name" value="Ser_deHydtase-like_asu"/>
</dbReference>
<reference evidence="15 16" key="1">
    <citation type="submission" date="2016-09" db="EMBL/GenBank/DDBJ databases">
        <title>Genomic analysis reveals versatility of anaerobic energy metabolism of Geosporobacter ferrireducens IRF9 of phylum Firmicutes.</title>
        <authorList>
            <person name="Kim S.-J."/>
        </authorList>
    </citation>
    <scope>NUCLEOTIDE SEQUENCE [LARGE SCALE GENOMIC DNA]</scope>
    <source>
        <strain evidence="15 16">IRF9</strain>
    </source>
</reference>
<evidence type="ECO:0000313" key="15">
    <source>
        <dbReference type="EMBL" id="AOT68698.1"/>
    </source>
</evidence>